<dbReference type="Proteomes" id="UP000190409">
    <property type="component" value="Unassembled WGS sequence"/>
</dbReference>
<reference evidence="5 6" key="1">
    <citation type="submission" date="2017-01" db="EMBL/GenBank/DDBJ databases">
        <title>Complete Genome Sequence of Dolosigranulum pigrum isolated from a Patient with interstitial lung disease.</title>
        <authorList>
            <person name="Mukhopadhyay R."/>
            <person name="Joaquin J."/>
            <person name="Hogue R."/>
            <person name="Fitzgerald S."/>
            <person name="Jospin G."/>
            <person name="Eisen J.A."/>
            <person name="Chaturvedi V."/>
        </authorList>
    </citation>
    <scope>NUCLEOTIDE SEQUENCE [LARGE SCALE GENOMIC DNA]</scope>
    <source>
        <strain evidence="5 6">15S00348</strain>
    </source>
</reference>
<proteinExistence type="predicted"/>
<dbReference type="GO" id="GO:0003677">
    <property type="term" value="F:DNA binding"/>
    <property type="evidence" value="ECO:0007669"/>
    <property type="project" value="UniProtKB-KW"/>
</dbReference>
<evidence type="ECO:0000259" key="4">
    <source>
        <dbReference type="PROSITE" id="PS51032"/>
    </source>
</evidence>
<comment type="caution">
    <text evidence="5">The sequence shown here is derived from an EMBL/GenBank/DDBJ whole genome shotgun (WGS) entry which is preliminary data.</text>
</comment>
<evidence type="ECO:0000256" key="2">
    <source>
        <dbReference type="ARBA" id="ARBA00023125"/>
    </source>
</evidence>
<keyword evidence="3" id="KW-0804">Transcription</keyword>
<dbReference type="AlphaFoldDB" id="A0A1S8KL66"/>
<evidence type="ECO:0000313" key="5">
    <source>
        <dbReference type="EMBL" id="OOL80440.1"/>
    </source>
</evidence>
<sequence>MKKIDLTGQKFGRLTVVKDDGTRTKRKQIKWLCRCECGNMKHVKGSHLKDGRIQSCGCLNDEKRRERYKDMTGFSNKAFDVLEREYSEDWRVYWRCKCKKCGEEAVLNTNQIHNYKSCGCDQHPSRGEFLDKIRDPEAKWDDGMYANNTSGVRGVYYNERKNSWIAHIGAKGEKYYLGSYKEKSEAIKARKAAEKKYWK</sequence>
<name>A0A1S8KL66_9LACT</name>
<dbReference type="PROSITE" id="PS51032">
    <property type="entry name" value="AP2_ERF"/>
    <property type="match status" value="1"/>
</dbReference>
<dbReference type="InterPro" id="IPR016177">
    <property type="entry name" value="DNA-bd_dom_sf"/>
</dbReference>
<dbReference type="EMBL" id="MUYF01000003">
    <property type="protein sequence ID" value="OOL80440.1"/>
    <property type="molecule type" value="Genomic_DNA"/>
</dbReference>
<gene>
    <name evidence="5" type="ORF">BWX42_00320</name>
</gene>
<keyword evidence="2" id="KW-0238">DNA-binding</keyword>
<dbReference type="GO" id="GO:0003700">
    <property type="term" value="F:DNA-binding transcription factor activity"/>
    <property type="evidence" value="ECO:0007669"/>
    <property type="project" value="InterPro"/>
</dbReference>
<protein>
    <recommendedName>
        <fullName evidence="4">AP2/ERF domain-containing protein</fullName>
    </recommendedName>
</protein>
<organism evidence="5 6">
    <name type="scientific">Dolosigranulum pigrum</name>
    <dbReference type="NCBI Taxonomy" id="29394"/>
    <lineage>
        <taxon>Bacteria</taxon>
        <taxon>Bacillati</taxon>
        <taxon>Bacillota</taxon>
        <taxon>Bacilli</taxon>
        <taxon>Lactobacillales</taxon>
        <taxon>Carnobacteriaceae</taxon>
        <taxon>Dolosigranulum</taxon>
    </lineage>
</organism>
<feature type="domain" description="AP2/ERF" evidence="4">
    <location>
        <begin position="151"/>
        <end position="199"/>
    </location>
</feature>
<dbReference type="InterPro" id="IPR001471">
    <property type="entry name" value="AP2/ERF_dom"/>
</dbReference>
<evidence type="ECO:0000313" key="6">
    <source>
        <dbReference type="Proteomes" id="UP000190409"/>
    </source>
</evidence>
<dbReference type="SUPFAM" id="SSF54171">
    <property type="entry name" value="DNA-binding domain"/>
    <property type="match status" value="1"/>
</dbReference>
<evidence type="ECO:0000256" key="3">
    <source>
        <dbReference type="ARBA" id="ARBA00023163"/>
    </source>
</evidence>
<evidence type="ECO:0000256" key="1">
    <source>
        <dbReference type="ARBA" id="ARBA00023015"/>
    </source>
</evidence>
<accession>A0A1S8KL66</accession>
<keyword evidence="1" id="KW-0805">Transcription regulation</keyword>